<keyword evidence="10" id="KW-1185">Reference proteome</keyword>
<feature type="transmembrane region" description="Helical" evidence="8">
    <location>
        <begin position="214"/>
        <end position="235"/>
    </location>
</feature>
<gene>
    <name evidence="9" type="primary">chrA</name>
    <name evidence="9" type="ORF">HCU73_07265</name>
</gene>
<dbReference type="PANTHER" id="PTHR33567">
    <property type="entry name" value="CHROMATE ION TRANSPORTER (EUROFUNG)"/>
    <property type="match status" value="1"/>
</dbReference>
<evidence type="ECO:0000256" key="4">
    <source>
        <dbReference type="ARBA" id="ARBA00022692"/>
    </source>
</evidence>
<protein>
    <submittedName>
        <fullName evidence="9">Chromate efflux transporter</fullName>
    </submittedName>
</protein>
<feature type="region of interest" description="Disordered" evidence="7">
    <location>
        <begin position="1"/>
        <end position="21"/>
    </location>
</feature>
<evidence type="ECO:0000313" key="9">
    <source>
        <dbReference type="EMBL" id="NKX44387.1"/>
    </source>
</evidence>
<feature type="transmembrane region" description="Helical" evidence="8">
    <location>
        <begin position="287"/>
        <end position="307"/>
    </location>
</feature>
<evidence type="ECO:0000313" key="10">
    <source>
        <dbReference type="Proteomes" id="UP000526408"/>
    </source>
</evidence>
<dbReference type="EMBL" id="JAAZQQ010000002">
    <property type="protein sequence ID" value="NKX44387.1"/>
    <property type="molecule type" value="Genomic_DNA"/>
</dbReference>
<comment type="similarity">
    <text evidence="2">Belongs to the chromate ion transporter (CHR) (TC 2.A.51) family.</text>
</comment>
<dbReference type="RefSeq" id="WP_168622762.1">
    <property type="nucleotide sequence ID" value="NZ_JAAZQQ010000002.1"/>
</dbReference>
<keyword evidence="4 8" id="KW-0812">Transmembrane</keyword>
<dbReference type="Proteomes" id="UP000526408">
    <property type="component" value="Unassembled WGS sequence"/>
</dbReference>
<feature type="compositionally biased region" description="Pro residues" evidence="7">
    <location>
        <begin position="1"/>
        <end position="10"/>
    </location>
</feature>
<keyword evidence="3" id="KW-1003">Cell membrane</keyword>
<proteinExistence type="inferred from homology"/>
<evidence type="ECO:0000256" key="3">
    <source>
        <dbReference type="ARBA" id="ARBA00022475"/>
    </source>
</evidence>
<comment type="caution">
    <text evidence="9">The sequence shown here is derived from an EMBL/GenBank/DDBJ whole genome shotgun (WGS) entry which is preliminary data.</text>
</comment>
<dbReference type="InterPro" id="IPR003370">
    <property type="entry name" value="Chromate_transpt"/>
</dbReference>
<evidence type="ECO:0000256" key="7">
    <source>
        <dbReference type="SAM" id="MobiDB-lite"/>
    </source>
</evidence>
<sequence>MTDTPAPAPASGPADAPAAPPVAPPGLADITRVFARIGVLSFGGPAAQIALMHKELVEDRPWLTERQFLTALSFCMLLPGPEAMQLATYSGWRLAGLRGGLIAGLLFVLPGAAVILALASLYAGVGDLPLVQALFLGIKAAVIVIVLQALRKVAKKALTRPLAWAIAGAAFLALAVGQVPFPVVILAAAVLGALTLGTAPADGPAPPRVALRDTGRVVAVWGAIWLLPLAALWVVAPGGLLAEIGLFFAKLAVVTFGGAYAVLAYMVQEVVGTHGWLTTAQMMDAMGLAETTPGPLILVTEFVAFLAGAQAGGWAMGLAAAVVTLWVTFAPCFLWIFVGAPYVDWIATRPRLTGALSAITAAVVGVILNLSLWFGLHVLFAEHAPGPGGLRLPVLASLDVAALGLTVLAAGLLWGLRLDLLKVLPLMALAGLGLSWATTGI</sequence>
<evidence type="ECO:0000256" key="6">
    <source>
        <dbReference type="ARBA" id="ARBA00023136"/>
    </source>
</evidence>
<accession>A0A7X6GXU0</accession>
<evidence type="ECO:0000256" key="5">
    <source>
        <dbReference type="ARBA" id="ARBA00022989"/>
    </source>
</evidence>
<evidence type="ECO:0000256" key="2">
    <source>
        <dbReference type="ARBA" id="ARBA00005262"/>
    </source>
</evidence>
<dbReference type="PIRSF" id="PIRSF004810">
    <property type="entry name" value="ChrA"/>
    <property type="match status" value="1"/>
</dbReference>
<organism evidence="9 10">
    <name type="scientific">Roseicyclus persicicus</name>
    <dbReference type="NCBI Taxonomy" id="2650661"/>
    <lineage>
        <taxon>Bacteria</taxon>
        <taxon>Pseudomonadati</taxon>
        <taxon>Pseudomonadota</taxon>
        <taxon>Alphaproteobacteria</taxon>
        <taxon>Rhodobacterales</taxon>
        <taxon>Roseobacteraceae</taxon>
        <taxon>Roseicyclus</taxon>
    </lineage>
</organism>
<keyword evidence="6 8" id="KW-0472">Membrane</keyword>
<feature type="transmembrane region" description="Helical" evidence="8">
    <location>
        <begin position="130"/>
        <end position="150"/>
    </location>
</feature>
<dbReference type="GO" id="GO:0005886">
    <property type="term" value="C:plasma membrane"/>
    <property type="evidence" value="ECO:0007669"/>
    <property type="project" value="UniProtKB-SubCell"/>
</dbReference>
<evidence type="ECO:0000256" key="8">
    <source>
        <dbReference type="SAM" id="Phobius"/>
    </source>
</evidence>
<reference evidence="9 10" key="1">
    <citation type="submission" date="2020-04" db="EMBL/GenBank/DDBJ databases">
        <authorList>
            <person name="Yoon J."/>
        </authorList>
    </citation>
    <scope>NUCLEOTIDE SEQUENCE [LARGE SCALE GENOMIC DNA]</scope>
    <source>
        <strain evidence="9 10">KMU-115</strain>
    </source>
</reference>
<feature type="transmembrane region" description="Helical" evidence="8">
    <location>
        <begin position="101"/>
        <end position="124"/>
    </location>
</feature>
<dbReference type="Pfam" id="PF02417">
    <property type="entry name" value="Chromate_transp"/>
    <property type="match status" value="2"/>
</dbReference>
<feature type="transmembrane region" description="Helical" evidence="8">
    <location>
        <begin position="420"/>
        <end position="439"/>
    </location>
</feature>
<feature type="transmembrane region" description="Helical" evidence="8">
    <location>
        <begin position="314"/>
        <end position="338"/>
    </location>
</feature>
<feature type="transmembrane region" description="Helical" evidence="8">
    <location>
        <begin position="392"/>
        <end position="414"/>
    </location>
</feature>
<feature type="transmembrane region" description="Helical" evidence="8">
    <location>
        <begin position="247"/>
        <end position="267"/>
    </location>
</feature>
<dbReference type="InterPro" id="IPR014047">
    <property type="entry name" value="Chr_Tranpt_l_chain"/>
</dbReference>
<dbReference type="AlphaFoldDB" id="A0A7X6GXU0"/>
<dbReference type="NCBIfam" id="TIGR00937">
    <property type="entry name" value="2A51"/>
    <property type="match status" value="1"/>
</dbReference>
<evidence type="ECO:0000256" key="1">
    <source>
        <dbReference type="ARBA" id="ARBA00004651"/>
    </source>
</evidence>
<keyword evidence="5 8" id="KW-1133">Transmembrane helix</keyword>
<name>A0A7X6GXU0_9RHOB</name>
<feature type="transmembrane region" description="Helical" evidence="8">
    <location>
        <begin position="358"/>
        <end position="380"/>
    </location>
</feature>
<comment type="subcellular location">
    <subcellularLocation>
        <location evidence="1">Cell membrane</location>
        <topology evidence="1">Multi-pass membrane protein</topology>
    </subcellularLocation>
</comment>
<feature type="transmembrane region" description="Helical" evidence="8">
    <location>
        <begin position="162"/>
        <end position="194"/>
    </location>
</feature>
<dbReference type="GO" id="GO:0015109">
    <property type="term" value="F:chromate transmembrane transporter activity"/>
    <property type="evidence" value="ECO:0007669"/>
    <property type="project" value="InterPro"/>
</dbReference>
<dbReference type="PANTHER" id="PTHR33567:SF3">
    <property type="entry name" value="CHROMATE ION TRANSPORTER (EUROFUNG)"/>
    <property type="match status" value="1"/>
</dbReference>